<accession>A0A8J7V2D1</accession>
<reference evidence="2" key="1">
    <citation type="submission" date="2021-04" db="EMBL/GenBank/DDBJ databases">
        <authorList>
            <person name="Zhang D.-C."/>
        </authorList>
    </citation>
    <scope>NUCLEOTIDE SEQUENCE</scope>
    <source>
        <strain evidence="2">CGMCC 1.15697</strain>
    </source>
</reference>
<keyword evidence="1" id="KW-0175">Coiled coil</keyword>
<name>A0A8J7V2D1_9PROT</name>
<comment type="caution">
    <text evidence="2">The sequence shown here is derived from an EMBL/GenBank/DDBJ whole genome shotgun (WGS) entry which is preliminary data.</text>
</comment>
<feature type="coiled-coil region" evidence="1">
    <location>
        <begin position="25"/>
        <end position="52"/>
    </location>
</feature>
<evidence type="ECO:0000313" key="2">
    <source>
        <dbReference type="EMBL" id="MBP5857220.1"/>
    </source>
</evidence>
<sequence>MAIFDDDEPPKPKGLVPKDLDAMSIEALDEYIAELQAEIERVKTKIAAKRDARGAAEGFFKG</sequence>
<proteinExistence type="predicted"/>
<dbReference type="AlphaFoldDB" id="A0A8J7V2D1"/>
<organism evidence="2 3">
    <name type="scientific">Marivibrio halodurans</name>
    <dbReference type="NCBI Taxonomy" id="2039722"/>
    <lineage>
        <taxon>Bacteria</taxon>
        <taxon>Pseudomonadati</taxon>
        <taxon>Pseudomonadota</taxon>
        <taxon>Alphaproteobacteria</taxon>
        <taxon>Rhodospirillales</taxon>
        <taxon>Rhodospirillaceae</taxon>
        <taxon>Marivibrio</taxon>
    </lineage>
</organism>
<evidence type="ECO:0000256" key="1">
    <source>
        <dbReference type="SAM" id="Coils"/>
    </source>
</evidence>
<keyword evidence="3" id="KW-1185">Reference proteome</keyword>
<protein>
    <submittedName>
        <fullName evidence="2">DUF1192 domain-containing protein</fullName>
    </submittedName>
</protein>
<dbReference type="Proteomes" id="UP000672602">
    <property type="component" value="Unassembled WGS sequence"/>
</dbReference>
<dbReference type="EMBL" id="JAGMWN010000004">
    <property type="protein sequence ID" value="MBP5857220.1"/>
    <property type="molecule type" value="Genomic_DNA"/>
</dbReference>
<dbReference type="InterPro" id="IPR009579">
    <property type="entry name" value="DUF1192"/>
</dbReference>
<gene>
    <name evidence="2" type="ORF">KAJ83_09390</name>
</gene>
<dbReference type="RefSeq" id="WP_210681811.1">
    <property type="nucleotide sequence ID" value="NZ_JAGMWN010000004.1"/>
</dbReference>
<evidence type="ECO:0000313" key="3">
    <source>
        <dbReference type="Proteomes" id="UP000672602"/>
    </source>
</evidence>
<dbReference type="Pfam" id="PF06698">
    <property type="entry name" value="DUF1192"/>
    <property type="match status" value="1"/>
</dbReference>